<reference evidence="3" key="1">
    <citation type="submission" date="2018-11" db="EMBL/GenBank/DDBJ databases">
        <title>Proposal to divide the Flavobacteriaceae and reorganize its genera based on Amino Acid Identity values calculated from whole genome sequences.</title>
        <authorList>
            <person name="Nicholson A.C."/>
            <person name="Gulvik C.A."/>
            <person name="Whitney A.M."/>
            <person name="Humrighouse B.W."/>
            <person name="Bell M."/>
            <person name="Holmes B."/>
            <person name="Steigerwalt A.G."/>
            <person name="Villarma A."/>
            <person name="Sheth M."/>
            <person name="Batra D."/>
            <person name="Pryor J."/>
            <person name="Bernardet J.-F."/>
            <person name="Hugo C."/>
            <person name="Kampfer P."/>
            <person name="Newman J."/>
            <person name="McQuiston J.R."/>
        </authorList>
    </citation>
    <scope>NUCLEOTIDE SEQUENCE [LARGE SCALE GENOMIC DNA]</scope>
    <source>
        <strain evidence="3">G0188</strain>
    </source>
</reference>
<keyword evidence="1" id="KW-0732">Signal</keyword>
<name>A0A3G6N6E1_CHRCU</name>
<dbReference type="AlphaFoldDB" id="A0A3G6N6E1"/>
<evidence type="ECO:0008006" key="4">
    <source>
        <dbReference type="Google" id="ProtNLM"/>
    </source>
</evidence>
<sequence>MKKILYLFLLSPLFLYSQIENFSIVNNQILWQKVYESKLTKSEVIHLLKSSNKFSELSDNENTIYGATQNLKVDFKRFSNYPSIYVQHTTVISKFIIDFKENKYRVTVKDIVVHDPGQNNHILRDINLERYGLKNKNTEFNNRFIDTNAKFYDYTFFNLFHFDNEKDTQDW</sequence>
<accession>A0A3G6N6E1</accession>
<dbReference type="OrthoDB" id="1118280at2"/>
<keyword evidence="3" id="KW-1185">Reference proteome</keyword>
<evidence type="ECO:0000313" key="2">
    <source>
        <dbReference type="EMBL" id="AZA48392.1"/>
    </source>
</evidence>
<dbReference type="Proteomes" id="UP000273270">
    <property type="component" value="Chromosome"/>
</dbReference>
<gene>
    <name evidence="2" type="ORF">EG346_09425</name>
</gene>
<protein>
    <recommendedName>
        <fullName evidence="4">DUF4468 domain-containing protein</fullName>
    </recommendedName>
</protein>
<feature type="signal peptide" evidence="1">
    <location>
        <begin position="1"/>
        <end position="17"/>
    </location>
</feature>
<dbReference type="RefSeq" id="WP_123878208.1">
    <property type="nucleotide sequence ID" value="NZ_CP033920.1"/>
</dbReference>
<organism evidence="2 3">
    <name type="scientific">Chryseobacterium carnipullorum</name>
    <dbReference type="NCBI Taxonomy" id="1124835"/>
    <lineage>
        <taxon>Bacteria</taxon>
        <taxon>Pseudomonadati</taxon>
        <taxon>Bacteroidota</taxon>
        <taxon>Flavobacteriia</taxon>
        <taxon>Flavobacteriales</taxon>
        <taxon>Weeksellaceae</taxon>
        <taxon>Chryseobacterium group</taxon>
        <taxon>Chryseobacterium</taxon>
    </lineage>
</organism>
<evidence type="ECO:0000313" key="3">
    <source>
        <dbReference type="Proteomes" id="UP000273270"/>
    </source>
</evidence>
<feature type="chain" id="PRO_5017923797" description="DUF4468 domain-containing protein" evidence="1">
    <location>
        <begin position="18"/>
        <end position="171"/>
    </location>
</feature>
<evidence type="ECO:0000256" key="1">
    <source>
        <dbReference type="SAM" id="SignalP"/>
    </source>
</evidence>
<dbReference type="EMBL" id="CP033920">
    <property type="protein sequence ID" value="AZA48392.1"/>
    <property type="molecule type" value="Genomic_DNA"/>
</dbReference>
<proteinExistence type="predicted"/>
<dbReference type="KEGG" id="ccau:EG346_09425"/>